<keyword evidence="5" id="KW-1185">Reference proteome</keyword>
<reference evidence="4 5" key="1">
    <citation type="submission" date="2018-04" db="EMBL/GenBank/DDBJ databases">
        <title>Genomic Encyclopedia of Archaeal and Bacterial Type Strains, Phase II (KMG-II): from individual species to whole genera.</title>
        <authorList>
            <person name="Goeker M."/>
        </authorList>
    </citation>
    <scope>NUCLEOTIDE SEQUENCE [LARGE SCALE GENOMIC DNA]</scope>
    <source>
        <strain evidence="4 5">DSM 28823</strain>
    </source>
</reference>
<sequence length="928" mass="103755">MRQKYHIPVIFKKIGLPILLLFFASRLFAQVTTNPAFPIAGAAVTITFDATQGTGGLANYTGDVYAHTGVITDQSTSGSDWKYVIADWDVNIDKAKMTRISTNIYQLEITPDIRSFYGVPDGEQIEQMAFVFRNADGTKEGKATGGQNIYADVYQAALVVSLTSPSGELFHQNESITVSAVSSADANLSLKLDETLLISTTGSSISTTTSVSETGWKWLIASASSNGATAYDSVHVFISPSATEATMPDGYKQGINYMSDTEVGLVLLAPNKTDIYVLGDFNNWTASTEYQMKKDGEYFWITLSNLTPQQEYIYQYWIDGDIRIGDPYCDKISDPYDDSYITDAVYPNLIAYPADKTSGRASVLQTGQTAYEWKTSLWTLPAKENLMIYELLIRDFTEEGTYQAVIDKLGYLERLGVNAIELMPFSEFEGNSSWGYNPNYYFAPDKAYGTKDDLKELIDSIHNRGMIVIQDMVLNHAYNSSPMVKMYWDDTNNRPAADNPWFNVTSPNTAYSWGSDFNHESSYTKAFVDSVTSYWMSEYQVDGFRFDFTKGFTNTAGDGSGYDASRITILERMADHIWSVQSDAYVILEHFAANTEEQELTGYSNGLMVWGNANSNFSEATMGWNENGKSDFSWASYQNRAFTQPGLVAYMESHDEERLMYKNLQYGNSSGDYDITQLATALDRNELAAAFFFSLAGPKMIWQFGELGYDYSIDENGRVGEKPLRWDYLDDPDRLNLFDVYSAMLRLRNQFPVFTTGTESLNLSGAVKSIQLATDEHHISLIGNFDVESQTIDAPFQHTGTWYEFFTGAEYTVNATSQPITLAAGEYRLYSDQQLPAFKDLATDVETPQQAATGINLFPNPTNERVHITSDTNIESVQLFNLQGKLLQQSLPQTNSLELDVRGLPAGIYLLRMNNGAQSVQKKLIKTP</sequence>
<keyword evidence="2" id="KW-0732">Signal</keyword>
<dbReference type="AlphaFoldDB" id="A0A2T5C0K8"/>
<dbReference type="InterPro" id="IPR014756">
    <property type="entry name" value="Ig_E-set"/>
</dbReference>
<dbReference type="InterPro" id="IPR017853">
    <property type="entry name" value="GH"/>
</dbReference>
<dbReference type="SUPFAM" id="SSF51445">
    <property type="entry name" value="(Trans)glycosidases"/>
    <property type="match status" value="1"/>
</dbReference>
<evidence type="ECO:0000259" key="3">
    <source>
        <dbReference type="SMART" id="SM00642"/>
    </source>
</evidence>
<dbReference type="Gene3D" id="3.20.20.80">
    <property type="entry name" value="Glycosidases"/>
    <property type="match status" value="1"/>
</dbReference>
<evidence type="ECO:0000256" key="2">
    <source>
        <dbReference type="SAM" id="SignalP"/>
    </source>
</evidence>
<dbReference type="SMART" id="SM00642">
    <property type="entry name" value="Aamy"/>
    <property type="match status" value="1"/>
</dbReference>
<dbReference type="OrthoDB" id="9761875at2"/>
<dbReference type="InterPro" id="IPR026444">
    <property type="entry name" value="Secre_tail"/>
</dbReference>
<organism evidence="4 5">
    <name type="scientific">Mangrovibacterium marinum</name>
    <dbReference type="NCBI Taxonomy" id="1639118"/>
    <lineage>
        <taxon>Bacteria</taxon>
        <taxon>Pseudomonadati</taxon>
        <taxon>Bacteroidota</taxon>
        <taxon>Bacteroidia</taxon>
        <taxon>Marinilabiliales</taxon>
        <taxon>Prolixibacteraceae</taxon>
        <taxon>Mangrovibacterium</taxon>
    </lineage>
</organism>
<dbReference type="GO" id="GO:0005975">
    <property type="term" value="P:carbohydrate metabolic process"/>
    <property type="evidence" value="ECO:0007669"/>
    <property type="project" value="InterPro"/>
</dbReference>
<dbReference type="PANTHER" id="PTHR43651">
    <property type="entry name" value="1,4-ALPHA-GLUCAN-BRANCHING ENZYME"/>
    <property type="match status" value="1"/>
</dbReference>
<dbReference type="InterPro" id="IPR013783">
    <property type="entry name" value="Ig-like_fold"/>
</dbReference>
<accession>A0A2T5C0K8</accession>
<dbReference type="RefSeq" id="WP_107822601.1">
    <property type="nucleotide sequence ID" value="NZ_OY782574.1"/>
</dbReference>
<evidence type="ECO:0000256" key="1">
    <source>
        <dbReference type="ARBA" id="ARBA00023277"/>
    </source>
</evidence>
<feature type="chain" id="PRO_5015642859" evidence="2">
    <location>
        <begin position="30"/>
        <end position="928"/>
    </location>
</feature>
<evidence type="ECO:0000313" key="4">
    <source>
        <dbReference type="EMBL" id="PTN08150.1"/>
    </source>
</evidence>
<dbReference type="NCBIfam" id="TIGR04183">
    <property type="entry name" value="Por_Secre_tail"/>
    <property type="match status" value="1"/>
</dbReference>
<dbReference type="Proteomes" id="UP000243525">
    <property type="component" value="Unassembled WGS sequence"/>
</dbReference>
<dbReference type="Pfam" id="PF16328">
    <property type="entry name" value="DUF4961"/>
    <property type="match status" value="1"/>
</dbReference>
<keyword evidence="1" id="KW-0119">Carbohydrate metabolism</keyword>
<feature type="signal peptide" evidence="2">
    <location>
        <begin position="1"/>
        <end position="29"/>
    </location>
</feature>
<evidence type="ECO:0000313" key="5">
    <source>
        <dbReference type="Proteomes" id="UP000243525"/>
    </source>
</evidence>
<proteinExistence type="predicted"/>
<dbReference type="EMBL" id="QAAD01000010">
    <property type="protein sequence ID" value="PTN08150.1"/>
    <property type="molecule type" value="Genomic_DNA"/>
</dbReference>
<dbReference type="InterPro" id="IPR032522">
    <property type="entry name" value="DUF4961"/>
</dbReference>
<dbReference type="InterPro" id="IPR006047">
    <property type="entry name" value="GH13_cat_dom"/>
</dbReference>
<dbReference type="SUPFAM" id="SSF81296">
    <property type="entry name" value="E set domains"/>
    <property type="match status" value="1"/>
</dbReference>
<dbReference type="CDD" id="cd11350">
    <property type="entry name" value="AmyAc_4"/>
    <property type="match status" value="1"/>
</dbReference>
<comment type="caution">
    <text evidence="4">The sequence shown here is derived from an EMBL/GenBank/DDBJ whole genome shotgun (WGS) entry which is preliminary data.</text>
</comment>
<feature type="domain" description="Glycosyl hydrolase family 13 catalytic" evidence="3">
    <location>
        <begin position="390"/>
        <end position="748"/>
    </location>
</feature>
<protein>
    <submittedName>
        <fullName evidence="4">Putative secreted protein (Por secretion system target)</fullName>
    </submittedName>
</protein>
<dbReference type="Pfam" id="PF18962">
    <property type="entry name" value="Por_Secre_tail"/>
    <property type="match status" value="1"/>
</dbReference>
<dbReference type="Gene3D" id="2.60.40.10">
    <property type="entry name" value="Immunoglobulins"/>
    <property type="match status" value="1"/>
</dbReference>
<name>A0A2T5C0K8_9BACT</name>
<gene>
    <name evidence="4" type="ORF">C8N47_11036</name>
</gene>
<dbReference type="Pfam" id="PF00128">
    <property type="entry name" value="Alpha-amylase"/>
    <property type="match status" value="1"/>
</dbReference>